<accession>A0A2S8FHX2</accession>
<evidence type="ECO:0000313" key="2">
    <source>
        <dbReference type="Proteomes" id="UP000239388"/>
    </source>
</evidence>
<sequence length="79" mass="9273">MNVQAIYLEARSKATSDPAEKREKLVKRTDLYQKREEIDSRSPNPTWFGIDRVKLEEMMRSEFEAFANKAQSPPTTPRR</sequence>
<gene>
    <name evidence="1" type="ORF">C5Y98_19850</name>
</gene>
<reference evidence="1 2" key="1">
    <citation type="submission" date="2018-02" db="EMBL/GenBank/DDBJ databases">
        <title>Comparative genomes isolates from brazilian mangrove.</title>
        <authorList>
            <person name="Araujo J.E."/>
            <person name="Taketani R.G."/>
            <person name="Silva M.C.P."/>
            <person name="Loureco M.V."/>
            <person name="Andreote F.D."/>
        </authorList>
    </citation>
    <scope>NUCLEOTIDE SEQUENCE [LARGE SCALE GENOMIC DNA]</scope>
    <source>
        <strain evidence="1 2">NAP PRIS-MGV</strain>
    </source>
</reference>
<dbReference type="EMBL" id="PUIB01000019">
    <property type="protein sequence ID" value="PQO31670.1"/>
    <property type="molecule type" value="Genomic_DNA"/>
</dbReference>
<dbReference type="AlphaFoldDB" id="A0A2S8FHX2"/>
<evidence type="ECO:0000313" key="1">
    <source>
        <dbReference type="EMBL" id="PQO31670.1"/>
    </source>
</evidence>
<dbReference type="Proteomes" id="UP000239388">
    <property type="component" value="Unassembled WGS sequence"/>
</dbReference>
<proteinExistence type="predicted"/>
<name>A0A2S8FHX2_9BACT</name>
<organism evidence="1 2">
    <name type="scientific">Blastopirellula marina</name>
    <dbReference type="NCBI Taxonomy" id="124"/>
    <lineage>
        <taxon>Bacteria</taxon>
        <taxon>Pseudomonadati</taxon>
        <taxon>Planctomycetota</taxon>
        <taxon>Planctomycetia</taxon>
        <taxon>Pirellulales</taxon>
        <taxon>Pirellulaceae</taxon>
        <taxon>Blastopirellula</taxon>
    </lineage>
</organism>
<comment type="caution">
    <text evidence="1">The sequence shown here is derived from an EMBL/GenBank/DDBJ whole genome shotgun (WGS) entry which is preliminary data.</text>
</comment>
<protein>
    <submittedName>
        <fullName evidence="1">Uncharacterized protein</fullName>
    </submittedName>
</protein>